<proteinExistence type="predicted"/>
<name>A0A7D5RAH3_9ARCH</name>
<evidence type="ECO:0000313" key="1">
    <source>
        <dbReference type="EMBL" id="QLH06102.1"/>
    </source>
</evidence>
<organism evidence="1 2">
    <name type="scientific">Nitrosopumilus ureiphilus</name>
    <dbReference type="NCBI Taxonomy" id="1470067"/>
    <lineage>
        <taxon>Archaea</taxon>
        <taxon>Nitrososphaerota</taxon>
        <taxon>Nitrososphaeria</taxon>
        <taxon>Nitrosopumilales</taxon>
        <taxon>Nitrosopumilaceae</taxon>
        <taxon>Nitrosopumilus</taxon>
    </lineage>
</organism>
<dbReference type="OrthoDB" id="12320at2157"/>
<evidence type="ECO:0000313" key="2">
    <source>
        <dbReference type="Proteomes" id="UP000509478"/>
    </source>
</evidence>
<dbReference type="KEGG" id="nue:C5F50_02685"/>
<reference evidence="1 2" key="1">
    <citation type="submission" date="2018-02" db="EMBL/GenBank/DDBJ databases">
        <title>Complete genome of Nitrosopumilus ureaphilus PS0.</title>
        <authorList>
            <person name="Qin W."/>
            <person name="Zheng Y."/>
            <person name="Stahl D.A."/>
        </authorList>
    </citation>
    <scope>NUCLEOTIDE SEQUENCE [LARGE SCALE GENOMIC DNA]</scope>
    <source>
        <strain evidence="1 2">PS0</strain>
    </source>
</reference>
<dbReference type="EMBL" id="CP026995">
    <property type="protein sequence ID" value="QLH06102.1"/>
    <property type="molecule type" value="Genomic_DNA"/>
</dbReference>
<protein>
    <submittedName>
        <fullName evidence="1">Uncharacterized protein</fullName>
    </submittedName>
</protein>
<gene>
    <name evidence="1" type="ORF">C5F50_02685</name>
</gene>
<dbReference type="RefSeq" id="WP_179372167.1">
    <property type="nucleotide sequence ID" value="NZ_CP026995.1"/>
</dbReference>
<dbReference type="AlphaFoldDB" id="A0A7D5RAH3"/>
<dbReference type="Proteomes" id="UP000509478">
    <property type="component" value="Chromosome"/>
</dbReference>
<dbReference type="GeneID" id="56066934"/>
<keyword evidence="2" id="KW-1185">Reference proteome</keyword>
<sequence>MFVNSYIPHTYDLVEQQTEPVDIEKRLDVLYENLEPCKDEENSRLVAICEYPIKNEIKMLEFKQKSKTFVVGPITYYYAGGEAEISEQGMAVFNLEMLAENTGSSDVVLLHCSGALSCNYHLSDGKIKFKFSSNNFAAGNIGINPGQTKLLNIIFGPGQGYGNYIDFEYDPSKEYYLLIDESFGRAEIPMNLVSKTG</sequence>
<accession>A0A7D5RAH3</accession>